<comment type="caution">
    <text evidence="1">The sequence shown here is derived from an EMBL/GenBank/DDBJ whole genome shotgun (WGS) entry which is preliminary data.</text>
</comment>
<proteinExistence type="predicted"/>
<sequence>MAYKFIMTRGNAILNFSEEYCQSRCELIESESFFRVLRKFVRDNARRETRLYTYLHNVQSDDITVANDLRDIFRLLLIMTPKEVSVTKPELKEYLQDDEMIEKMVEDLYAFWRKLQRYAIVFNDRRREGGYQNVGFVEAQTKFEALVLKTYRSIEETALGKRNKVYRQTTLGVNAGLAVTQIRSTLPYEYRCLDNIPFIQNVVIHPPFIAYSKRNKRDGVFPEINYNPIEDMRFEAEQWFCYPAKIGDQLCFVYFNRKYMAQGVTLCNLFDLADEEEYRNRKPDLIYVYGYEDGQKNQSFYQDDKNDMMVALLSSNDEFDYFGYMKKMCLTLHNVRQINKGNLPIHGAMVQMKLHNRDNMNIVVMGDSGAGKSETIEQIKSLGAAYIEDIKTIYDDMGLLSYDPDTKEVKSSGTEIGAFVRLDDLDAGYSFKELDRSVFMNPDKKNARVVIPITNYEDVVAKHHVDMFLYANNYEDTGEAVEFFDNADDALKVFRAGQRMAKGTTTELGLVGSYFANPFGPVQRQEQTEPLLQSYFKSMFEQGIKVGQLHTRLGIPGNEHTGPKEAALAILKLITGDTQLKEFHLVDDEG</sequence>
<dbReference type="OrthoDB" id="7052199at2"/>
<evidence type="ECO:0000313" key="2">
    <source>
        <dbReference type="Proteomes" id="UP000011758"/>
    </source>
</evidence>
<dbReference type="STRING" id="999415.HMPREF9943_01230"/>
<dbReference type="PATRIC" id="fig|999415.3.peg.1250"/>
<dbReference type="AlphaFoldDB" id="M2Q0M3"/>
<evidence type="ECO:0000313" key="1">
    <source>
        <dbReference type="EMBL" id="EMD16475.1"/>
    </source>
</evidence>
<dbReference type="Proteomes" id="UP000011758">
    <property type="component" value="Unassembled WGS sequence"/>
</dbReference>
<dbReference type="SUPFAM" id="SSF53795">
    <property type="entry name" value="PEP carboxykinase-like"/>
    <property type="match status" value="1"/>
</dbReference>
<keyword evidence="2" id="KW-1185">Reference proteome</keyword>
<dbReference type="eggNOG" id="COG0444">
    <property type="taxonomic scope" value="Bacteria"/>
</dbReference>
<dbReference type="RefSeq" id="WP_004803169.1">
    <property type="nucleotide sequence ID" value="NZ_AUGJ01000015.1"/>
</dbReference>
<evidence type="ECO:0008006" key="3">
    <source>
        <dbReference type="Google" id="ProtNLM"/>
    </source>
</evidence>
<protein>
    <recommendedName>
        <fullName evidence="3">Phosphoenolpyruvate carboxykinase</fullName>
    </recommendedName>
</protein>
<name>M2Q0M3_9FIRM</name>
<dbReference type="BioCyc" id="ECAT999415-HMP:GTTI-1264-MONOMER"/>
<accession>M2Q0M3</accession>
<dbReference type="EMBL" id="AGEJ01000019">
    <property type="protein sequence ID" value="EMD16475.1"/>
    <property type="molecule type" value="Genomic_DNA"/>
</dbReference>
<gene>
    <name evidence="1" type="ORF">HMPREF9943_01230</name>
</gene>
<reference evidence="1 2" key="1">
    <citation type="submission" date="2013-02" db="EMBL/GenBank/DDBJ databases">
        <title>The Genome Sequence of Lactobacillus catenaformis F0143.</title>
        <authorList>
            <consortium name="The Broad Institute Genome Sequencing Platform"/>
            <person name="Earl A."/>
            <person name="Ward D."/>
            <person name="Feldgarden M."/>
            <person name="Gevers D."/>
            <person name="Izard J."/>
            <person name="Blanton J.M."/>
            <person name="Mathney J."/>
            <person name="Dewhirst F.E."/>
            <person name="Young S.K."/>
            <person name="Zeng Q."/>
            <person name="Gargeya S."/>
            <person name="Fitzgerald M."/>
            <person name="Haas B."/>
            <person name="Abouelleil A."/>
            <person name="Alvarado L."/>
            <person name="Arachchi H.M."/>
            <person name="Berlin A."/>
            <person name="Chapman S.B."/>
            <person name="Gearin G."/>
            <person name="Goldberg J."/>
            <person name="Griggs A."/>
            <person name="Gujja S."/>
            <person name="Hansen M."/>
            <person name="Heiman D."/>
            <person name="Howarth C."/>
            <person name="Larimer J."/>
            <person name="Lui A."/>
            <person name="MacDonald P.J.P."/>
            <person name="McCowen C."/>
            <person name="Montmayeur A."/>
            <person name="Murphy C."/>
            <person name="Neiman D."/>
            <person name="Pearson M."/>
            <person name="Priest M."/>
            <person name="Roberts A."/>
            <person name="Saif S."/>
            <person name="Shea T."/>
            <person name="Sisk P."/>
            <person name="Stolte C."/>
            <person name="Sykes S."/>
            <person name="Wortman J."/>
            <person name="Nusbaum C."/>
            <person name="Birren B."/>
        </authorList>
    </citation>
    <scope>NUCLEOTIDE SEQUENCE [LARGE SCALE GENOMIC DNA]</scope>
    <source>
        <strain evidence="1 2">OT 569</strain>
    </source>
</reference>
<organism evidence="1 2">
    <name type="scientific">Eggerthia catenaformis OT 569 = DSM 20559</name>
    <dbReference type="NCBI Taxonomy" id="999415"/>
    <lineage>
        <taxon>Bacteria</taxon>
        <taxon>Bacillati</taxon>
        <taxon>Bacillota</taxon>
        <taxon>Erysipelotrichia</taxon>
        <taxon>Erysipelotrichales</taxon>
        <taxon>Coprobacillaceae</taxon>
        <taxon>Eggerthia</taxon>
    </lineage>
</organism>